<dbReference type="RefSeq" id="WP_354143182.1">
    <property type="nucleotide sequence ID" value="NZ_JAZDQV010000001.1"/>
</dbReference>
<proteinExistence type="predicted"/>
<accession>A0ABU7GAC9</accession>
<gene>
    <name evidence="1" type="ORF">VRS74_00005</name>
</gene>
<name>A0ABU7GAC9_9SPHN</name>
<dbReference type="Proteomes" id="UP001343492">
    <property type="component" value="Unassembled WGS sequence"/>
</dbReference>
<organism evidence="1 2">
    <name type="scientific">Altererythrobacter litoralis</name>
    <dbReference type="NCBI Taxonomy" id="3113904"/>
    <lineage>
        <taxon>Bacteria</taxon>
        <taxon>Pseudomonadati</taxon>
        <taxon>Pseudomonadota</taxon>
        <taxon>Alphaproteobacteria</taxon>
        <taxon>Sphingomonadales</taxon>
        <taxon>Erythrobacteraceae</taxon>
        <taxon>Altererythrobacter</taxon>
    </lineage>
</organism>
<evidence type="ECO:0000313" key="2">
    <source>
        <dbReference type="Proteomes" id="UP001343492"/>
    </source>
</evidence>
<sequence>MTDGTPDTEGADGATVTSFNVGGVVTAVPQDGTDGTYSNANGSYTMDMFGNWTFDPNLNLDQTSGDIDASFTYTLTDGDLDIDTATQPISITDGADPMAGLPISLLVDDENLSDGSDPAVPVTNSGSTTFTEGSDDIVSIAFADGPNALDNLDSSLTWLRVDDNTITGSDGGTLVVTLTLGVVDNTATVTATLSNNYDSHPLFTQDDTYDLGDVNVVATDLDGDTASATVSVAVSDDVPSAVAPATASLANFAGAAGEFNLDGALIGTTPDVDDNYGADGGQVVFTTANTIGLPDINGDFADGTLEAQNLTSGLSPLNYIIFDADGNSSTTGPILYAYTGPEVPGSTTLTDFTDLQGPYFSELVFKLALDDPATIDDQYSVEIFQPIDSVTDVDFNDGGYDFVGGNGSWAGFNNPGTIGSQDLLLTPIEGPDQAGSVNTNANEGGISDGNSVKTGEAMLVDFVIDLVGNPPSKLDYEDLGGDNHTFSGHYTANGASALFTQITGGAAESTITIAASDDNTVTGTDNNDVVGDGQLDKIVEITILYNNDALEIFRADGNDSYDIGGHSFTVTWGTDTVTVAGVVSNTRIAAFTEDGYNSLEFLNSGGQPFKIGDFGASVISDNPVNFTVPISVIDGDGDEVDSGNLDITVNPTFSTLAMDIDGDDAISFLGTDQGPLIDYTGSGEKASSAWVGPNDGFFAILEGGALQFSFGDASTGGALAALAAFDKIQGADNDGLLEESDVGQVIWAKFGVWQDDGDGVYQANEFTSLTDLGITAIALGYRDGVTNPLLFDLETSQADGEVVVTQTASFVRNGVEYVAANAELDPVIAEQPNTETKPANDLFAELLNSRSFAASMIATAGLGALMVNSGEAGAFDGNASAISSEFRSFAGGSTFEMVAMNSLGNFEGAVLVDWTSSAETPLLVSVDGKFGNDDAFTFDGMADLADFGANGIGATGMVEFLAEGAAFAAAAPMMGALDASGSLMDALLSLAPETSDESLAQAAGLGESGVTVKVVDIMDDVMAGHTVDGVIEHFASSTNEFVVLANENGYLGNDTLAAMIETGAFAFKNGIADDMTEEAAALAAMHA</sequence>
<comment type="caution">
    <text evidence="1">The sequence shown here is derived from an EMBL/GenBank/DDBJ whole genome shotgun (WGS) entry which is preliminary data.</text>
</comment>
<protein>
    <recommendedName>
        <fullName evidence="3">Calcium-binding protein</fullName>
    </recommendedName>
</protein>
<keyword evidence="2" id="KW-1185">Reference proteome</keyword>
<evidence type="ECO:0008006" key="3">
    <source>
        <dbReference type="Google" id="ProtNLM"/>
    </source>
</evidence>
<evidence type="ECO:0000313" key="1">
    <source>
        <dbReference type="EMBL" id="MEE1876063.1"/>
    </source>
</evidence>
<reference evidence="1 2" key="1">
    <citation type="submission" date="2024-01" db="EMBL/GenBank/DDBJ databases">
        <title>The genome sequence of Erythrobacteraceae sp. strain 1XM1-14.</title>
        <authorList>
            <person name="Liu Y."/>
        </authorList>
    </citation>
    <scope>NUCLEOTIDE SEQUENCE [LARGE SCALE GENOMIC DNA]</scope>
    <source>
        <strain evidence="1 2">1XM1-14</strain>
    </source>
</reference>
<dbReference type="EMBL" id="JAZDQV010000001">
    <property type="protein sequence ID" value="MEE1876063.1"/>
    <property type="molecule type" value="Genomic_DNA"/>
</dbReference>